<dbReference type="Gramene" id="mRNA:HanXRQr2_Chr09g0374221">
    <property type="protein sequence ID" value="mRNA:HanXRQr2_Chr09g0374221"/>
    <property type="gene ID" value="HanXRQr2_Chr09g0374221"/>
</dbReference>
<dbReference type="GO" id="GO:0003723">
    <property type="term" value="F:RNA binding"/>
    <property type="evidence" value="ECO:0007669"/>
    <property type="project" value="UniProtKB-UniRule"/>
</dbReference>
<dbReference type="GO" id="GO:0005681">
    <property type="term" value="C:spliceosomal complex"/>
    <property type="evidence" value="ECO:0007669"/>
    <property type="project" value="UniProtKB-KW"/>
</dbReference>
<feature type="compositionally biased region" description="Polar residues" evidence="5">
    <location>
        <begin position="341"/>
        <end position="351"/>
    </location>
</feature>
<keyword evidence="3" id="KW-0508">mRNA splicing</keyword>
<dbReference type="SMART" id="SM00360">
    <property type="entry name" value="RRM"/>
    <property type="match status" value="1"/>
</dbReference>
<comment type="caution">
    <text evidence="7">The sequence shown here is derived from an EMBL/GenBank/DDBJ whole genome shotgun (WGS) entry which is preliminary data.</text>
</comment>
<proteinExistence type="predicted"/>
<keyword evidence="1" id="KW-0507">mRNA processing</keyword>
<accession>A0A9K3I3R0</accession>
<dbReference type="Proteomes" id="UP000215914">
    <property type="component" value="Unassembled WGS sequence"/>
</dbReference>
<dbReference type="Gene3D" id="3.30.70.330">
    <property type="match status" value="1"/>
</dbReference>
<name>A0A9K3I3R0_HELAN</name>
<dbReference type="SUPFAM" id="SSF54928">
    <property type="entry name" value="RNA-binding domain, RBD"/>
    <property type="match status" value="1"/>
</dbReference>
<keyword evidence="4" id="KW-0694">RNA-binding</keyword>
<dbReference type="InterPro" id="IPR035979">
    <property type="entry name" value="RBD_domain_sf"/>
</dbReference>
<dbReference type="PROSITE" id="PS50102">
    <property type="entry name" value="RRM"/>
    <property type="match status" value="1"/>
</dbReference>
<reference evidence="7" key="1">
    <citation type="journal article" date="2017" name="Nature">
        <title>The sunflower genome provides insights into oil metabolism, flowering and Asterid evolution.</title>
        <authorList>
            <person name="Badouin H."/>
            <person name="Gouzy J."/>
            <person name="Grassa C.J."/>
            <person name="Murat F."/>
            <person name="Staton S.E."/>
            <person name="Cottret L."/>
            <person name="Lelandais-Briere C."/>
            <person name="Owens G.L."/>
            <person name="Carrere S."/>
            <person name="Mayjonade B."/>
            <person name="Legrand L."/>
            <person name="Gill N."/>
            <person name="Kane N.C."/>
            <person name="Bowers J.E."/>
            <person name="Hubner S."/>
            <person name="Bellec A."/>
            <person name="Berard A."/>
            <person name="Berges H."/>
            <person name="Blanchet N."/>
            <person name="Boniface M.C."/>
            <person name="Brunel D."/>
            <person name="Catrice O."/>
            <person name="Chaidir N."/>
            <person name="Claudel C."/>
            <person name="Donnadieu C."/>
            <person name="Faraut T."/>
            <person name="Fievet G."/>
            <person name="Helmstetter N."/>
            <person name="King M."/>
            <person name="Knapp S.J."/>
            <person name="Lai Z."/>
            <person name="Le Paslier M.C."/>
            <person name="Lippi Y."/>
            <person name="Lorenzon L."/>
            <person name="Mandel J.R."/>
            <person name="Marage G."/>
            <person name="Marchand G."/>
            <person name="Marquand E."/>
            <person name="Bret-Mestries E."/>
            <person name="Morien E."/>
            <person name="Nambeesan S."/>
            <person name="Nguyen T."/>
            <person name="Pegot-Espagnet P."/>
            <person name="Pouilly N."/>
            <person name="Raftis F."/>
            <person name="Sallet E."/>
            <person name="Schiex T."/>
            <person name="Thomas J."/>
            <person name="Vandecasteele C."/>
            <person name="Vares D."/>
            <person name="Vear F."/>
            <person name="Vautrin S."/>
            <person name="Crespi M."/>
            <person name="Mangin B."/>
            <person name="Burke J.M."/>
            <person name="Salse J."/>
            <person name="Munos S."/>
            <person name="Vincourt P."/>
            <person name="Rieseberg L.H."/>
            <person name="Langlade N.B."/>
        </authorList>
    </citation>
    <scope>NUCLEOTIDE SEQUENCE</scope>
    <source>
        <tissue evidence="7">Leaves</tissue>
    </source>
</reference>
<evidence type="ECO:0000313" key="8">
    <source>
        <dbReference type="Proteomes" id="UP000215914"/>
    </source>
</evidence>
<sequence length="351" mass="39072">MEANEESWEVQNRSRRGRGAAVGLKPEVTKFFVTNIPQGCRPWDLANVFIDYGEIASAFIAKKKDKDRRIFGFVSFKGVRDLEELKNNLSKVKLGGNKLVVNVALFVKENGVFKSSVAYGGVAKNAGFNELRFLKLSLKLAGFEGASLQYLGGLSVLISFNNGYVTKRLLDEREVWNCWFSSLSPWLGQSLPYESLAWVNILGVPPLTFDRLGILLDTGNRINGVLSLSWQDKRYKVWVVEENDQWIPDFLEDNEDSVVASSELGGNLEVLECSVLGNCGMDDKEDEELGGVPAEEVDKSKEIQWTFCDVHASMQREKEGGGNVSKDKGEQFNGYVGHDSLFNSNVGPNSF</sequence>
<evidence type="ECO:0000256" key="5">
    <source>
        <dbReference type="SAM" id="MobiDB-lite"/>
    </source>
</evidence>
<feature type="compositionally biased region" description="Basic and acidic residues" evidence="5">
    <location>
        <begin position="316"/>
        <end position="330"/>
    </location>
</feature>
<feature type="domain" description="RRM" evidence="6">
    <location>
        <begin position="29"/>
        <end position="106"/>
    </location>
</feature>
<dbReference type="GO" id="GO:0006397">
    <property type="term" value="P:mRNA processing"/>
    <property type="evidence" value="ECO:0007669"/>
    <property type="project" value="UniProtKB-KW"/>
</dbReference>
<evidence type="ECO:0000256" key="1">
    <source>
        <dbReference type="ARBA" id="ARBA00022664"/>
    </source>
</evidence>
<organism evidence="7 8">
    <name type="scientific">Helianthus annuus</name>
    <name type="common">Common sunflower</name>
    <dbReference type="NCBI Taxonomy" id="4232"/>
    <lineage>
        <taxon>Eukaryota</taxon>
        <taxon>Viridiplantae</taxon>
        <taxon>Streptophyta</taxon>
        <taxon>Embryophyta</taxon>
        <taxon>Tracheophyta</taxon>
        <taxon>Spermatophyta</taxon>
        <taxon>Magnoliopsida</taxon>
        <taxon>eudicotyledons</taxon>
        <taxon>Gunneridae</taxon>
        <taxon>Pentapetalae</taxon>
        <taxon>asterids</taxon>
        <taxon>campanulids</taxon>
        <taxon>Asterales</taxon>
        <taxon>Asteraceae</taxon>
        <taxon>Asteroideae</taxon>
        <taxon>Heliantheae alliance</taxon>
        <taxon>Heliantheae</taxon>
        <taxon>Helianthus</taxon>
    </lineage>
</organism>
<dbReference type="GO" id="GO:0008380">
    <property type="term" value="P:RNA splicing"/>
    <property type="evidence" value="ECO:0007669"/>
    <property type="project" value="UniProtKB-KW"/>
</dbReference>
<dbReference type="InterPro" id="IPR050907">
    <property type="entry name" value="SRSF"/>
</dbReference>
<gene>
    <name evidence="7" type="ORF">HanXRQr2_Chr09g0374221</name>
</gene>
<keyword evidence="8" id="KW-1185">Reference proteome</keyword>
<feature type="region of interest" description="Disordered" evidence="5">
    <location>
        <begin position="316"/>
        <end position="351"/>
    </location>
</feature>
<dbReference type="PANTHER" id="PTHR23147">
    <property type="entry name" value="SERINE/ARGININE RICH SPLICING FACTOR"/>
    <property type="match status" value="1"/>
</dbReference>
<dbReference type="Pfam" id="PF00076">
    <property type="entry name" value="RRM_1"/>
    <property type="match status" value="1"/>
</dbReference>
<dbReference type="AlphaFoldDB" id="A0A9K3I3R0"/>
<evidence type="ECO:0000256" key="3">
    <source>
        <dbReference type="ARBA" id="ARBA00023187"/>
    </source>
</evidence>
<evidence type="ECO:0000256" key="2">
    <source>
        <dbReference type="ARBA" id="ARBA00022728"/>
    </source>
</evidence>
<evidence type="ECO:0000259" key="6">
    <source>
        <dbReference type="PROSITE" id="PS50102"/>
    </source>
</evidence>
<dbReference type="CDD" id="cd00590">
    <property type="entry name" value="RRM_SF"/>
    <property type="match status" value="1"/>
</dbReference>
<reference evidence="7" key="2">
    <citation type="submission" date="2020-06" db="EMBL/GenBank/DDBJ databases">
        <title>Helianthus annuus Genome sequencing and assembly Release 2.</title>
        <authorList>
            <person name="Gouzy J."/>
            <person name="Langlade N."/>
            <person name="Munos S."/>
        </authorList>
    </citation>
    <scope>NUCLEOTIDE SEQUENCE</scope>
    <source>
        <tissue evidence="7">Leaves</tissue>
    </source>
</reference>
<keyword evidence="2" id="KW-0747">Spliceosome</keyword>
<dbReference type="InterPro" id="IPR000504">
    <property type="entry name" value="RRM_dom"/>
</dbReference>
<dbReference type="EMBL" id="MNCJ02000324">
    <property type="protein sequence ID" value="KAF5789686.1"/>
    <property type="molecule type" value="Genomic_DNA"/>
</dbReference>
<protein>
    <submittedName>
        <fullName evidence="7">RNA recognition motif domain, nucleotide-binding alpha-beta plait domain superfamily</fullName>
    </submittedName>
</protein>
<evidence type="ECO:0000313" key="7">
    <source>
        <dbReference type="EMBL" id="KAF5789686.1"/>
    </source>
</evidence>
<evidence type="ECO:0000256" key="4">
    <source>
        <dbReference type="PROSITE-ProRule" id="PRU00176"/>
    </source>
</evidence>
<dbReference type="InterPro" id="IPR012677">
    <property type="entry name" value="Nucleotide-bd_a/b_plait_sf"/>
</dbReference>